<dbReference type="GO" id="GO:0016757">
    <property type="term" value="F:glycosyltransferase activity"/>
    <property type="evidence" value="ECO:0007669"/>
    <property type="project" value="UniProtKB-KW"/>
</dbReference>
<dbReference type="Pfam" id="PF00535">
    <property type="entry name" value="Glycos_transf_2"/>
    <property type="match status" value="1"/>
</dbReference>
<evidence type="ECO:0000313" key="5">
    <source>
        <dbReference type="EMBL" id="NMJ43413.1"/>
    </source>
</evidence>
<gene>
    <name evidence="5" type="ORF">GWK16_19345</name>
</gene>
<dbReference type="Gene3D" id="3.90.550.10">
    <property type="entry name" value="Spore Coat Polysaccharide Biosynthesis Protein SpsA, Chain A"/>
    <property type="match status" value="1"/>
</dbReference>
<evidence type="ECO:0000256" key="1">
    <source>
        <dbReference type="ARBA" id="ARBA00006739"/>
    </source>
</evidence>
<accession>A0A848EJ51</accession>
<evidence type="ECO:0000313" key="6">
    <source>
        <dbReference type="Proteomes" id="UP000548582"/>
    </source>
</evidence>
<keyword evidence="6" id="KW-1185">Reference proteome</keyword>
<comment type="caution">
    <text evidence="5">The sequence shown here is derived from an EMBL/GenBank/DDBJ whole genome shotgun (WGS) entry which is preliminary data.</text>
</comment>
<organism evidence="5 6">
    <name type="scientific">Neoroseomonas marina</name>
    <dbReference type="NCBI Taxonomy" id="1232220"/>
    <lineage>
        <taxon>Bacteria</taxon>
        <taxon>Pseudomonadati</taxon>
        <taxon>Pseudomonadota</taxon>
        <taxon>Alphaproteobacteria</taxon>
        <taxon>Acetobacterales</taxon>
        <taxon>Acetobacteraceae</taxon>
        <taxon>Neoroseomonas</taxon>
    </lineage>
</organism>
<comment type="similarity">
    <text evidence="1">Belongs to the glycosyltransferase 2 family.</text>
</comment>
<evidence type="ECO:0000256" key="3">
    <source>
        <dbReference type="ARBA" id="ARBA00022679"/>
    </source>
</evidence>
<dbReference type="InterPro" id="IPR029044">
    <property type="entry name" value="Nucleotide-diphossugar_trans"/>
</dbReference>
<dbReference type="EMBL" id="JABBKX010000008">
    <property type="protein sequence ID" value="NMJ43413.1"/>
    <property type="molecule type" value="Genomic_DNA"/>
</dbReference>
<dbReference type="Proteomes" id="UP000548582">
    <property type="component" value="Unassembled WGS sequence"/>
</dbReference>
<dbReference type="PANTHER" id="PTHR43179">
    <property type="entry name" value="RHAMNOSYLTRANSFERASE WBBL"/>
    <property type="match status" value="1"/>
</dbReference>
<dbReference type="SUPFAM" id="SSF53448">
    <property type="entry name" value="Nucleotide-diphospho-sugar transferases"/>
    <property type="match status" value="1"/>
</dbReference>
<reference evidence="5 6" key="1">
    <citation type="submission" date="2020-03" db="EMBL/GenBank/DDBJ databases">
        <authorList>
            <person name="Sun Q."/>
        </authorList>
    </citation>
    <scope>NUCLEOTIDE SEQUENCE [LARGE SCALE GENOMIC DNA]</scope>
    <source>
        <strain evidence="5 6">JC162</strain>
    </source>
</reference>
<keyword evidence="2" id="KW-0328">Glycosyltransferase</keyword>
<feature type="domain" description="Glycosyltransferase 2-like" evidence="4">
    <location>
        <begin position="439"/>
        <end position="564"/>
    </location>
</feature>
<sequence>MPRLALTPGGIMLLDLPLAGPLPAGATALTVAGRPLPPPSASLLLGSPQAPRLIHAARQVMQAAAGHEAILHIGGERLGAFLLSEPLNPAAFAQGFAGADRDAVLRFLAVTCATMLRASADPGLSALCRALVDAADPAPCLAAPSNGLSAWLVPQAPDGVWRLLSDDALRRAGRPTGRVMLLDAAHDADAILLPPAPARPVRLDARKGAATLSTLTRDAIAGRRRAPALLRALATRAVNDARAASVLREAQLLAPSRPTRVADPTRPIGAGLDLALSDHAGGVFLCGWLRDPLGLIASLELRAPGRSLPLAAAGLNRVPRPDILRRFATAPFGQADDRPGFVAYLPGADPAGTAQWRLAARLTGGTEVEVAAPPGLMPPHVARDLVLRAVHASAVTPALLDDCIGPAAAALHVAARRSATGTAEVVALGPQRRSRPRASLVVPLYRNLRFLRFQLAAFARDEETRRADLIYVLDSPEQRHEVEHLLRGMAAMHGLPLRLVVMPRNGGYAAACNAGAAEALAPALLFLNSDVLPAAPGWLGVMLARLGRDRRLAAVGPRLLFDEGSIQHAGLFFRRGEDGVWLNDHYCKGFPRRHPDALTARRVPAITGAALLVRRAAFERVAGFCTDYIVGDFEDSDLCLKLRTQGDEIAYEPDAELFHFERQSIALHDGHARTLAGAINRRLHHRRWDGAIAALMARHGAG</sequence>
<dbReference type="RefSeq" id="WP_170055622.1">
    <property type="nucleotide sequence ID" value="NZ_JABBKX010000008.1"/>
</dbReference>
<name>A0A848EJ51_9PROT</name>
<dbReference type="AlphaFoldDB" id="A0A848EJ51"/>
<evidence type="ECO:0000256" key="2">
    <source>
        <dbReference type="ARBA" id="ARBA00022676"/>
    </source>
</evidence>
<keyword evidence="3 5" id="KW-0808">Transferase</keyword>
<protein>
    <submittedName>
        <fullName evidence="5">Glycosyltransferase family 2 protein</fullName>
    </submittedName>
</protein>
<dbReference type="PANTHER" id="PTHR43179:SF12">
    <property type="entry name" value="GALACTOFURANOSYLTRANSFERASE GLFT2"/>
    <property type="match status" value="1"/>
</dbReference>
<proteinExistence type="inferred from homology"/>
<evidence type="ECO:0000259" key="4">
    <source>
        <dbReference type="Pfam" id="PF00535"/>
    </source>
</evidence>
<dbReference type="InterPro" id="IPR001173">
    <property type="entry name" value="Glyco_trans_2-like"/>
</dbReference>